<dbReference type="EMBL" id="JAYKXH010000015">
    <property type="protein sequence ID" value="KAK7142973.1"/>
    <property type="molecule type" value="Genomic_DNA"/>
</dbReference>
<evidence type="ECO:0000313" key="2">
    <source>
        <dbReference type="Proteomes" id="UP001364617"/>
    </source>
</evidence>
<name>A0AAN9CPF0_9TELE</name>
<sequence length="107" mass="12426">MVQNNCDINKPADILYDIWTGRADPERREAELHEQTDLGLHRSCVRVITPPNIIKLDPNHKQRVTKEPKDREKERLRFRKLTEQRRYAGDLQGADSLRGARGLQGLV</sequence>
<organism evidence="1 2">
    <name type="scientific">Phoxinus phoxinus</name>
    <name type="common">Eurasian minnow</name>
    <dbReference type="NCBI Taxonomy" id="58324"/>
    <lineage>
        <taxon>Eukaryota</taxon>
        <taxon>Metazoa</taxon>
        <taxon>Chordata</taxon>
        <taxon>Craniata</taxon>
        <taxon>Vertebrata</taxon>
        <taxon>Euteleostomi</taxon>
        <taxon>Actinopterygii</taxon>
        <taxon>Neopterygii</taxon>
        <taxon>Teleostei</taxon>
        <taxon>Ostariophysi</taxon>
        <taxon>Cypriniformes</taxon>
        <taxon>Leuciscidae</taxon>
        <taxon>Phoxininae</taxon>
        <taxon>Phoxinus</taxon>
    </lineage>
</organism>
<proteinExistence type="predicted"/>
<dbReference type="Proteomes" id="UP001364617">
    <property type="component" value="Unassembled WGS sequence"/>
</dbReference>
<gene>
    <name evidence="1" type="ORF">R3I93_014199</name>
</gene>
<dbReference type="AlphaFoldDB" id="A0AAN9CPF0"/>
<reference evidence="1 2" key="1">
    <citation type="submission" date="2024-02" db="EMBL/GenBank/DDBJ databases">
        <title>Chromosome-level genome assembly of the Eurasian Minnow (Phoxinus phoxinus).</title>
        <authorList>
            <person name="Oriowo T.O."/>
            <person name="Martin S."/>
            <person name="Stange M."/>
            <person name="Chrysostomakis Y."/>
            <person name="Brown T."/>
            <person name="Winkler S."/>
            <person name="Kukowka S."/>
            <person name="Myers E.W."/>
            <person name="Bohne A."/>
        </authorList>
    </citation>
    <scope>NUCLEOTIDE SEQUENCE [LARGE SCALE GENOMIC DNA]</scope>
    <source>
        <strain evidence="1">ZFMK-TIS-60720</strain>
        <tissue evidence="1">Whole Organism</tissue>
    </source>
</reference>
<keyword evidence="2" id="KW-1185">Reference proteome</keyword>
<evidence type="ECO:0000313" key="1">
    <source>
        <dbReference type="EMBL" id="KAK7142973.1"/>
    </source>
</evidence>
<comment type="caution">
    <text evidence="1">The sequence shown here is derived from an EMBL/GenBank/DDBJ whole genome shotgun (WGS) entry which is preliminary data.</text>
</comment>
<accession>A0AAN9CPF0</accession>
<protein>
    <submittedName>
        <fullName evidence="1">Uncharacterized protein</fullName>
    </submittedName>
</protein>